<feature type="transmembrane region" description="Helical" evidence="1">
    <location>
        <begin position="111"/>
        <end position="130"/>
    </location>
</feature>
<protein>
    <submittedName>
        <fullName evidence="2">Uncharacterized protein</fullName>
    </submittedName>
</protein>
<keyword evidence="1" id="KW-0472">Membrane</keyword>
<reference evidence="2" key="1">
    <citation type="submission" date="2018-05" db="EMBL/GenBank/DDBJ databases">
        <title>Draft genome of Mucuna pruriens seed.</title>
        <authorList>
            <person name="Nnadi N.E."/>
            <person name="Vos R."/>
            <person name="Hasami M.H."/>
            <person name="Devisetty U.K."/>
            <person name="Aguiy J.C."/>
        </authorList>
    </citation>
    <scope>NUCLEOTIDE SEQUENCE [LARGE SCALE GENOMIC DNA]</scope>
    <source>
        <strain evidence="2">JCA_2017</strain>
    </source>
</reference>
<dbReference type="OrthoDB" id="5544992at2759"/>
<evidence type="ECO:0000313" key="2">
    <source>
        <dbReference type="EMBL" id="RDX64734.1"/>
    </source>
</evidence>
<sequence>MVESPTWFYQRKTFQNVRHFPRSSLNNSLDLPYHAPLVVARSKPIKTSSMSYFLKGLNDSYHVAHTQILLMHSLPSISQAFSLVLQQERQSSRTAIIESTALTTTFPFPALINWLMSLLSLWILLPLRLYL</sequence>
<proteinExistence type="predicted"/>
<comment type="caution">
    <text evidence="2">The sequence shown here is derived from an EMBL/GenBank/DDBJ whole genome shotgun (WGS) entry which is preliminary data.</text>
</comment>
<accession>A0A371EFK3</accession>
<dbReference type="Proteomes" id="UP000257109">
    <property type="component" value="Unassembled WGS sequence"/>
</dbReference>
<evidence type="ECO:0000256" key="1">
    <source>
        <dbReference type="SAM" id="Phobius"/>
    </source>
</evidence>
<organism evidence="2 3">
    <name type="scientific">Mucuna pruriens</name>
    <name type="common">Velvet bean</name>
    <name type="synonym">Dolichos pruriens</name>
    <dbReference type="NCBI Taxonomy" id="157652"/>
    <lineage>
        <taxon>Eukaryota</taxon>
        <taxon>Viridiplantae</taxon>
        <taxon>Streptophyta</taxon>
        <taxon>Embryophyta</taxon>
        <taxon>Tracheophyta</taxon>
        <taxon>Spermatophyta</taxon>
        <taxon>Magnoliopsida</taxon>
        <taxon>eudicotyledons</taxon>
        <taxon>Gunneridae</taxon>
        <taxon>Pentapetalae</taxon>
        <taxon>rosids</taxon>
        <taxon>fabids</taxon>
        <taxon>Fabales</taxon>
        <taxon>Fabaceae</taxon>
        <taxon>Papilionoideae</taxon>
        <taxon>50 kb inversion clade</taxon>
        <taxon>NPAAA clade</taxon>
        <taxon>indigoferoid/millettioid clade</taxon>
        <taxon>Phaseoleae</taxon>
        <taxon>Mucuna</taxon>
    </lineage>
</organism>
<dbReference type="AlphaFoldDB" id="A0A371EFK3"/>
<keyword evidence="3" id="KW-1185">Reference proteome</keyword>
<evidence type="ECO:0000313" key="3">
    <source>
        <dbReference type="Proteomes" id="UP000257109"/>
    </source>
</evidence>
<dbReference type="PANTHER" id="PTHR34222:SF99">
    <property type="entry name" value="PROTEIN, PUTATIVE-RELATED"/>
    <property type="match status" value="1"/>
</dbReference>
<keyword evidence="1" id="KW-1133">Transmembrane helix</keyword>
<name>A0A371EFK3_MUCPR</name>
<dbReference type="EMBL" id="QJKJ01014246">
    <property type="protein sequence ID" value="RDX64734.1"/>
    <property type="molecule type" value="Genomic_DNA"/>
</dbReference>
<keyword evidence="1" id="KW-0812">Transmembrane</keyword>
<dbReference type="PANTHER" id="PTHR34222">
    <property type="entry name" value="GAG_PRE-INTEGRS DOMAIN-CONTAINING PROTEIN"/>
    <property type="match status" value="1"/>
</dbReference>
<feature type="non-terminal residue" evidence="2">
    <location>
        <position position="1"/>
    </location>
</feature>
<gene>
    <name evidence="2" type="ORF">CR513_56678</name>
</gene>